<sequence>MDILEIYSALDALGVFLGVVFLFLLGFLLFGVIVYICTGLAYYKAAEVEGIPNNWLAWIPIGNSYIMLRLAEKNMNLLFIFIASMASTVIRNFYDTGIIINLISFGISIWSIIVSIQCYLVISKKYGISPAWFIVGCFIIPVMIVPMIMLYNKAKKIARGEATLNTIEHDKNNEEW</sequence>
<reference evidence="2 3" key="1">
    <citation type="submission" date="2020-08" db="EMBL/GenBank/DDBJ databases">
        <title>Genome public.</title>
        <authorList>
            <person name="Liu C."/>
            <person name="Sun Q."/>
        </authorList>
    </citation>
    <scope>NUCLEOTIDE SEQUENCE [LARGE SCALE GENOMIC DNA]</scope>
    <source>
        <strain evidence="2 3">NSJ-6</strain>
    </source>
</reference>
<name>A0ABR7DCJ3_9CLOT</name>
<proteinExistence type="predicted"/>
<keyword evidence="1" id="KW-0472">Membrane</keyword>
<protein>
    <submittedName>
        <fullName evidence="2">Uncharacterized protein</fullName>
    </submittedName>
</protein>
<dbReference type="Proteomes" id="UP000596929">
    <property type="component" value="Unassembled WGS sequence"/>
</dbReference>
<keyword evidence="1" id="KW-0812">Transmembrane</keyword>
<gene>
    <name evidence="2" type="ORF">H8S20_09250</name>
</gene>
<evidence type="ECO:0000256" key="1">
    <source>
        <dbReference type="SAM" id="Phobius"/>
    </source>
</evidence>
<comment type="caution">
    <text evidence="2">The sequence shown here is derived from an EMBL/GenBank/DDBJ whole genome shotgun (WGS) entry which is preliminary data.</text>
</comment>
<keyword evidence="3" id="KW-1185">Reference proteome</keyword>
<feature type="transmembrane region" description="Helical" evidence="1">
    <location>
        <begin position="12"/>
        <end position="43"/>
    </location>
</feature>
<accession>A0ABR7DCJ3</accession>
<dbReference type="RefSeq" id="WP_186859931.1">
    <property type="nucleotide sequence ID" value="NZ_JACOOO010000016.1"/>
</dbReference>
<feature type="transmembrane region" description="Helical" evidence="1">
    <location>
        <begin position="77"/>
        <end position="94"/>
    </location>
</feature>
<dbReference type="EMBL" id="JACOOO010000016">
    <property type="protein sequence ID" value="MBC5629077.1"/>
    <property type="molecule type" value="Genomic_DNA"/>
</dbReference>
<feature type="transmembrane region" description="Helical" evidence="1">
    <location>
        <begin position="128"/>
        <end position="151"/>
    </location>
</feature>
<evidence type="ECO:0000313" key="3">
    <source>
        <dbReference type="Proteomes" id="UP000596929"/>
    </source>
</evidence>
<feature type="transmembrane region" description="Helical" evidence="1">
    <location>
        <begin position="101"/>
        <end position="122"/>
    </location>
</feature>
<keyword evidence="1" id="KW-1133">Transmembrane helix</keyword>
<evidence type="ECO:0000313" key="2">
    <source>
        <dbReference type="EMBL" id="MBC5629077.1"/>
    </source>
</evidence>
<organism evidence="2 3">
    <name type="scientific">Clostridium hominis</name>
    <dbReference type="NCBI Taxonomy" id="2763036"/>
    <lineage>
        <taxon>Bacteria</taxon>
        <taxon>Bacillati</taxon>
        <taxon>Bacillota</taxon>
        <taxon>Clostridia</taxon>
        <taxon>Eubacteriales</taxon>
        <taxon>Clostridiaceae</taxon>
        <taxon>Clostridium</taxon>
    </lineage>
</organism>